<organism evidence="4 5">
    <name type="scientific">Ectorhizobium quercum</name>
    <dbReference type="NCBI Taxonomy" id="2965071"/>
    <lineage>
        <taxon>Bacteria</taxon>
        <taxon>Pseudomonadati</taxon>
        <taxon>Pseudomonadota</taxon>
        <taxon>Alphaproteobacteria</taxon>
        <taxon>Hyphomicrobiales</taxon>
        <taxon>Rhizobiaceae</taxon>
        <taxon>Ectorhizobium</taxon>
    </lineage>
</organism>
<feature type="transmembrane region" description="Helical" evidence="1">
    <location>
        <begin position="238"/>
        <end position="262"/>
    </location>
</feature>
<dbReference type="InterPro" id="IPR049177">
    <property type="entry name" value="MgtC_SapB_SrpB_YhiD_N"/>
</dbReference>
<keyword evidence="5" id="KW-1185">Reference proteome</keyword>
<feature type="transmembrane region" description="Helical" evidence="1">
    <location>
        <begin position="62"/>
        <end position="81"/>
    </location>
</feature>
<sequence length="431" mass="43469">METIELFERFGLAIAIGAVVGVERHWRERDEEAGQRTAGLRTFTLSGMLGGLAAFIDPAPSSPGLVLTGMFVVFSAVFALFQYREAVVSGNHSVTSVVAAMSTFALGALAVSGSQTLAAAGGVTLAAVLASRGVLHGFMRTLTWTELRSAIIFLAMAFVILPIIPVEPVGPFGGISPAGTWKLVVLLAGVSFIGYAAVKAFGPTQGELLAGAVGGLISSTGVSITNARLSRSLPTMPTLLAGALAANAVSCAKVAVLAALLAPQMAARIGPALAVTAAVMALAATVLARRQTTEHAAISPRNPFEIGAVVKMAVLLVVIAFLARAATAWLGQAGLIAVSVLSGLADVDAVTVTVTGMIGQIGTEFACIALGAAVISNTVAKSAYAFAFGTAAFGTRFAAVGALALLAGIAVFQITPAVLPLVGLTVADVAE</sequence>
<feature type="transmembrane region" description="Helical" evidence="1">
    <location>
        <begin position="386"/>
        <end position="414"/>
    </location>
</feature>
<evidence type="ECO:0000259" key="3">
    <source>
        <dbReference type="Pfam" id="PF13194"/>
    </source>
</evidence>
<feature type="transmembrane region" description="Helical" evidence="1">
    <location>
        <begin position="117"/>
        <end position="135"/>
    </location>
</feature>
<evidence type="ECO:0000313" key="4">
    <source>
        <dbReference type="EMBL" id="MCX8998161.1"/>
    </source>
</evidence>
<feature type="transmembrane region" description="Helical" evidence="1">
    <location>
        <begin position="268"/>
        <end position="288"/>
    </location>
</feature>
<feature type="transmembrane region" description="Helical" evidence="1">
    <location>
        <begin position="93"/>
        <end position="111"/>
    </location>
</feature>
<dbReference type="PANTHER" id="PTHR39084:SF1">
    <property type="entry name" value="DUF4010 DOMAIN-CONTAINING PROTEIN"/>
    <property type="match status" value="1"/>
</dbReference>
<dbReference type="Proteomes" id="UP001208771">
    <property type="component" value="Unassembled WGS sequence"/>
</dbReference>
<evidence type="ECO:0000313" key="5">
    <source>
        <dbReference type="Proteomes" id="UP001208771"/>
    </source>
</evidence>
<feature type="domain" description="DUF4010" evidence="3">
    <location>
        <begin position="185"/>
        <end position="389"/>
    </location>
</feature>
<dbReference type="Pfam" id="PF02308">
    <property type="entry name" value="MgtC"/>
    <property type="match status" value="1"/>
</dbReference>
<protein>
    <submittedName>
        <fullName evidence="4">DUF4010 domain-containing protein</fullName>
    </submittedName>
</protein>
<gene>
    <name evidence="4" type="ORF">NOF55_13700</name>
</gene>
<dbReference type="AlphaFoldDB" id="A0AAE3N1F9"/>
<comment type="caution">
    <text evidence="4">The sequence shown here is derived from an EMBL/GenBank/DDBJ whole genome shotgun (WGS) entry which is preliminary data.</text>
</comment>
<dbReference type="EMBL" id="JANFPI010000004">
    <property type="protein sequence ID" value="MCX8998161.1"/>
    <property type="molecule type" value="Genomic_DNA"/>
</dbReference>
<dbReference type="Pfam" id="PF13194">
    <property type="entry name" value="DUF4010"/>
    <property type="match status" value="1"/>
</dbReference>
<feature type="transmembrane region" description="Helical" evidence="1">
    <location>
        <begin position="147"/>
        <end position="166"/>
    </location>
</feature>
<dbReference type="RefSeq" id="WP_306411948.1">
    <property type="nucleotide sequence ID" value="NZ_JANFPI010000004.1"/>
</dbReference>
<proteinExistence type="predicted"/>
<feature type="domain" description="MgtC/SapB/SrpB/YhiD N-terminal" evidence="2">
    <location>
        <begin position="11"/>
        <end position="136"/>
    </location>
</feature>
<keyword evidence="1" id="KW-1133">Transmembrane helix</keyword>
<keyword evidence="1" id="KW-0812">Transmembrane</keyword>
<feature type="transmembrane region" description="Helical" evidence="1">
    <location>
        <begin position="178"/>
        <end position="198"/>
    </location>
</feature>
<dbReference type="InterPro" id="IPR025105">
    <property type="entry name" value="DUF4010"/>
</dbReference>
<accession>A0AAE3N1F9</accession>
<evidence type="ECO:0000259" key="2">
    <source>
        <dbReference type="Pfam" id="PF02308"/>
    </source>
</evidence>
<dbReference type="PANTHER" id="PTHR39084">
    <property type="entry name" value="MEMBRANE PROTEIN-RELATED"/>
    <property type="match status" value="1"/>
</dbReference>
<feature type="transmembrane region" description="Helical" evidence="1">
    <location>
        <begin position="350"/>
        <end position="374"/>
    </location>
</feature>
<feature type="transmembrane region" description="Helical" evidence="1">
    <location>
        <begin position="309"/>
        <end position="330"/>
    </location>
</feature>
<evidence type="ECO:0000256" key="1">
    <source>
        <dbReference type="SAM" id="Phobius"/>
    </source>
</evidence>
<name>A0AAE3N1F9_9HYPH</name>
<keyword evidence="1" id="KW-0472">Membrane</keyword>
<reference evidence="4" key="1">
    <citation type="submission" date="2022-07" db="EMBL/GenBank/DDBJ databases">
        <title>Ectorhizobium quercum gen.nov., sp. nov.</title>
        <authorList>
            <person name="Ma T."/>
            <person name="Li Y."/>
        </authorList>
    </citation>
    <scope>NUCLEOTIDE SEQUENCE</scope>
    <source>
        <strain evidence="4">BDR2-2</strain>
    </source>
</reference>